<dbReference type="InterPro" id="IPR003374">
    <property type="entry name" value="ApbE-like_sf"/>
</dbReference>
<evidence type="ECO:0000256" key="5">
    <source>
        <dbReference type="ARBA" id="ARBA00022679"/>
    </source>
</evidence>
<comment type="cofactor">
    <cofactor evidence="1">
        <name>Mg(2+)</name>
        <dbReference type="ChEBI" id="CHEBI:18420"/>
    </cofactor>
</comment>
<sequence length="279" mass="28594">MNAVPTRTTRVMGTVVSLSAPAGTDPDRLRTAADAAFAHLHRIDRVFSPFEPESPVSRIRDGRLDLAALPDHPDGAELHEVLALCERLRAASDGSFDAWAVGDPPRFDPSGAVKGWAAERASALAAARGLPRHVLNAGGDVRLRAGDDPRPWRVGITDPHRPGGVLAVLAVTDGAVATSGTAERGPHVTDPHTGRPATSLVQVTVTGPDLALADGYATAALARAGGPGGVPAAHAWLTGLARRTGYQSLTVDPHGSAVHTPGLADLLAGAGSEPSTARG</sequence>
<keyword evidence="4" id="KW-0285">Flavoprotein</keyword>
<evidence type="ECO:0000313" key="12">
    <source>
        <dbReference type="Proteomes" id="UP001165143"/>
    </source>
</evidence>
<dbReference type="EMBL" id="BSRX01000038">
    <property type="protein sequence ID" value="GLW57450.1"/>
    <property type="molecule type" value="Genomic_DNA"/>
</dbReference>
<dbReference type="AlphaFoldDB" id="A0A9W6USC4"/>
<evidence type="ECO:0000256" key="9">
    <source>
        <dbReference type="ARBA" id="ARBA00031306"/>
    </source>
</evidence>
<keyword evidence="5" id="KW-0808">Transferase</keyword>
<evidence type="ECO:0000256" key="2">
    <source>
        <dbReference type="ARBA" id="ARBA00011955"/>
    </source>
</evidence>
<dbReference type="EC" id="2.7.1.180" evidence="2"/>
<evidence type="ECO:0000256" key="10">
    <source>
        <dbReference type="ARBA" id="ARBA00048540"/>
    </source>
</evidence>
<name>A0A9W6USC4_9ACTN</name>
<evidence type="ECO:0000256" key="3">
    <source>
        <dbReference type="ARBA" id="ARBA00016337"/>
    </source>
</evidence>
<dbReference type="Gene3D" id="3.10.520.10">
    <property type="entry name" value="ApbE-like domains"/>
    <property type="match status" value="2"/>
</dbReference>
<keyword evidence="6" id="KW-0479">Metal-binding</keyword>
<dbReference type="PANTHER" id="PTHR30040">
    <property type="entry name" value="THIAMINE BIOSYNTHESIS LIPOPROTEIN APBE"/>
    <property type="match status" value="1"/>
</dbReference>
<evidence type="ECO:0000313" key="11">
    <source>
        <dbReference type="EMBL" id="GLW57450.1"/>
    </source>
</evidence>
<dbReference type="Proteomes" id="UP001165143">
    <property type="component" value="Unassembled WGS sequence"/>
</dbReference>
<evidence type="ECO:0000256" key="8">
    <source>
        <dbReference type="ARBA" id="ARBA00022842"/>
    </source>
</evidence>
<proteinExistence type="predicted"/>
<keyword evidence="7" id="KW-0274">FAD</keyword>
<dbReference type="PANTHER" id="PTHR30040:SF2">
    <property type="entry name" value="FAD:PROTEIN FMN TRANSFERASE"/>
    <property type="match status" value="1"/>
</dbReference>
<dbReference type="Pfam" id="PF02424">
    <property type="entry name" value="ApbE"/>
    <property type="match status" value="2"/>
</dbReference>
<reference evidence="11" key="1">
    <citation type="submission" date="2023-02" db="EMBL/GenBank/DDBJ databases">
        <title>Kitasatospora phosalacinea NBRC 14362.</title>
        <authorList>
            <person name="Ichikawa N."/>
            <person name="Sato H."/>
            <person name="Tonouchi N."/>
        </authorList>
    </citation>
    <scope>NUCLEOTIDE SEQUENCE</scope>
    <source>
        <strain evidence="11">NBRC 14362</strain>
    </source>
</reference>
<keyword evidence="8" id="KW-0460">Magnesium</keyword>
<gene>
    <name evidence="11" type="ORF">Kpho01_54610</name>
</gene>
<comment type="catalytic activity">
    <reaction evidence="10">
        <text>L-threonyl-[protein] + FAD = FMN-L-threonyl-[protein] + AMP + H(+)</text>
        <dbReference type="Rhea" id="RHEA:36847"/>
        <dbReference type="Rhea" id="RHEA-COMP:11060"/>
        <dbReference type="Rhea" id="RHEA-COMP:11061"/>
        <dbReference type="ChEBI" id="CHEBI:15378"/>
        <dbReference type="ChEBI" id="CHEBI:30013"/>
        <dbReference type="ChEBI" id="CHEBI:57692"/>
        <dbReference type="ChEBI" id="CHEBI:74257"/>
        <dbReference type="ChEBI" id="CHEBI:456215"/>
        <dbReference type="EC" id="2.7.1.180"/>
    </reaction>
</comment>
<evidence type="ECO:0000256" key="7">
    <source>
        <dbReference type="ARBA" id="ARBA00022827"/>
    </source>
</evidence>
<dbReference type="GO" id="GO:0016740">
    <property type="term" value="F:transferase activity"/>
    <property type="evidence" value="ECO:0007669"/>
    <property type="project" value="UniProtKB-KW"/>
</dbReference>
<evidence type="ECO:0000256" key="6">
    <source>
        <dbReference type="ARBA" id="ARBA00022723"/>
    </source>
</evidence>
<evidence type="ECO:0000256" key="1">
    <source>
        <dbReference type="ARBA" id="ARBA00001946"/>
    </source>
</evidence>
<organism evidence="11 12">
    <name type="scientific">Kitasatospora phosalacinea</name>
    <dbReference type="NCBI Taxonomy" id="2065"/>
    <lineage>
        <taxon>Bacteria</taxon>
        <taxon>Bacillati</taxon>
        <taxon>Actinomycetota</taxon>
        <taxon>Actinomycetes</taxon>
        <taxon>Kitasatosporales</taxon>
        <taxon>Streptomycetaceae</taxon>
        <taxon>Kitasatospora</taxon>
    </lineage>
</organism>
<protein>
    <recommendedName>
        <fullName evidence="3">FAD:protein FMN transferase</fullName>
        <ecNumber evidence="2">2.7.1.180</ecNumber>
    </recommendedName>
    <alternativeName>
        <fullName evidence="9">Flavin transferase</fullName>
    </alternativeName>
</protein>
<dbReference type="SUPFAM" id="SSF143631">
    <property type="entry name" value="ApbE-like"/>
    <property type="match status" value="1"/>
</dbReference>
<dbReference type="InterPro" id="IPR024932">
    <property type="entry name" value="ApbE"/>
</dbReference>
<accession>A0A9W6USC4</accession>
<comment type="caution">
    <text evidence="11">The sequence shown here is derived from an EMBL/GenBank/DDBJ whole genome shotgun (WGS) entry which is preliminary data.</text>
</comment>
<evidence type="ECO:0000256" key="4">
    <source>
        <dbReference type="ARBA" id="ARBA00022630"/>
    </source>
</evidence>
<dbReference type="GO" id="GO:0046872">
    <property type="term" value="F:metal ion binding"/>
    <property type="evidence" value="ECO:0007669"/>
    <property type="project" value="UniProtKB-KW"/>
</dbReference>